<dbReference type="AlphaFoldDB" id="A0A8J3I8Y7"/>
<dbReference type="EMBL" id="BNJF01000005">
    <property type="protein sequence ID" value="GHO49403.1"/>
    <property type="molecule type" value="Genomic_DNA"/>
</dbReference>
<dbReference type="SUPFAM" id="SSF53474">
    <property type="entry name" value="alpha/beta-Hydrolases"/>
    <property type="match status" value="1"/>
</dbReference>
<sequence>MKCDLGEIEIFYETYGSGRPIVMLPGRPSDHRIMLRFMEPVFTQRDGWLRIYPDLPGSGLTPGMDHLATHDQMLETMLAFIDKVIPGQRFVLAGLSYGGYLSRGVLSHRAALIDGVLLCAPQVTAPVIQDHLPPKNTLVEDTTLVAQLYPGLADLLVVQSPLVVEAAHTLQAEVAIANHAFQERLAASDPFSIDVDNSHTPFEGPTLIITARQDNLCGYRDAWNLLDAFPRATFAVLDRAGHFVNIEQDTLCHTLMQEWLDRVEEATNVTDHSPTL</sequence>
<name>A0A8J3I8Y7_9CHLR</name>
<comment type="caution">
    <text evidence="2">The sequence shown here is derived from an EMBL/GenBank/DDBJ whole genome shotgun (WGS) entry which is preliminary data.</text>
</comment>
<organism evidence="2 3">
    <name type="scientific">Ktedonospora formicarum</name>
    <dbReference type="NCBI Taxonomy" id="2778364"/>
    <lineage>
        <taxon>Bacteria</taxon>
        <taxon>Bacillati</taxon>
        <taxon>Chloroflexota</taxon>
        <taxon>Ktedonobacteria</taxon>
        <taxon>Ktedonobacterales</taxon>
        <taxon>Ktedonobacteraceae</taxon>
        <taxon>Ktedonospora</taxon>
    </lineage>
</organism>
<dbReference type="InterPro" id="IPR000073">
    <property type="entry name" value="AB_hydrolase_1"/>
</dbReference>
<evidence type="ECO:0000313" key="3">
    <source>
        <dbReference type="Proteomes" id="UP000612362"/>
    </source>
</evidence>
<protein>
    <submittedName>
        <fullName evidence="2">2-hydroxy-6-oxo-6-phenylhexa-2,4-dienoate hydrolase</fullName>
    </submittedName>
</protein>
<feature type="domain" description="AB hydrolase-1" evidence="1">
    <location>
        <begin position="21"/>
        <end position="248"/>
    </location>
</feature>
<gene>
    <name evidence="2" type="ORF">KSX_75660</name>
</gene>
<keyword evidence="2" id="KW-0378">Hydrolase</keyword>
<dbReference type="Proteomes" id="UP000612362">
    <property type="component" value="Unassembled WGS sequence"/>
</dbReference>
<dbReference type="RefSeq" id="WP_220198526.1">
    <property type="nucleotide sequence ID" value="NZ_BNJF01000005.1"/>
</dbReference>
<dbReference type="PANTHER" id="PTHR43798:SF6">
    <property type="entry name" value="HYDROLASE, PUTATIVE (AFU_ORTHOLOGUE AFUA_4G13070)-RELATED"/>
    <property type="match status" value="1"/>
</dbReference>
<reference evidence="2" key="1">
    <citation type="submission" date="2020-10" db="EMBL/GenBank/DDBJ databases">
        <title>Taxonomic study of unclassified bacteria belonging to the class Ktedonobacteria.</title>
        <authorList>
            <person name="Yabe S."/>
            <person name="Wang C.M."/>
            <person name="Zheng Y."/>
            <person name="Sakai Y."/>
            <person name="Cavaletti L."/>
            <person name="Monciardini P."/>
            <person name="Donadio S."/>
        </authorList>
    </citation>
    <scope>NUCLEOTIDE SEQUENCE</scope>
    <source>
        <strain evidence="2">SOSP1-1</strain>
    </source>
</reference>
<evidence type="ECO:0000259" key="1">
    <source>
        <dbReference type="Pfam" id="PF12697"/>
    </source>
</evidence>
<dbReference type="Pfam" id="PF12697">
    <property type="entry name" value="Abhydrolase_6"/>
    <property type="match status" value="1"/>
</dbReference>
<dbReference type="GO" id="GO:0016787">
    <property type="term" value="F:hydrolase activity"/>
    <property type="evidence" value="ECO:0007669"/>
    <property type="project" value="UniProtKB-KW"/>
</dbReference>
<keyword evidence="3" id="KW-1185">Reference proteome</keyword>
<evidence type="ECO:0000313" key="2">
    <source>
        <dbReference type="EMBL" id="GHO49403.1"/>
    </source>
</evidence>
<dbReference type="InterPro" id="IPR029058">
    <property type="entry name" value="AB_hydrolase_fold"/>
</dbReference>
<dbReference type="InterPro" id="IPR050266">
    <property type="entry name" value="AB_hydrolase_sf"/>
</dbReference>
<dbReference type="Gene3D" id="3.40.50.1820">
    <property type="entry name" value="alpha/beta hydrolase"/>
    <property type="match status" value="1"/>
</dbReference>
<accession>A0A8J3I8Y7</accession>
<proteinExistence type="predicted"/>
<dbReference type="PANTHER" id="PTHR43798">
    <property type="entry name" value="MONOACYLGLYCEROL LIPASE"/>
    <property type="match status" value="1"/>
</dbReference>